<evidence type="ECO:0000256" key="1">
    <source>
        <dbReference type="ARBA" id="ARBA00004651"/>
    </source>
</evidence>
<comment type="subcellular location">
    <subcellularLocation>
        <location evidence="1 8">Cell membrane</location>
        <topology evidence="1 8">Multi-pass membrane protein</topology>
    </subcellularLocation>
</comment>
<keyword evidence="7 8" id="KW-0472">Membrane</keyword>
<evidence type="ECO:0000256" key="7">
    <source>
        <dbReference type="ARBA" id="ARBA00023136"/>
    </source>
</evidence>
<dbReference type="EMBL" id="DSUJ01000008">
    <property type="protein sequence ID" value="HFI90577.1"/>
    <property type="molecule type" value="Genomic_DNA"/>
</dbReference>
<evidence type="ECO:0000256" key="4">
    <source>
        <dbReference type="ARBA" id="ARBA00022475"/>
    </source>
</evidence>
<evidence type="ECO:0000256" key="5">
    <source>
        <dbReference type="ARBA" id="ARBA00022692"/>
    </source>
</evidence>
<feature type="transmembrane region" description="Helical" evidence="8">
    <location>
        <begin position="138"/>
        <end position="166"/>
    </location>
</feature>
<evidence type="ECO:0000256" key="3">
    <source>
        <dbReference type="ARBA" id="ARBA00022448"/>
    </source>
</evidence>
<keyword evidence="5 8" id="KW-0812">Transmembrane</keyword>
<feature type="transmembrane region" description="Helical" evidence="8">
    <location>
        <begin position="200"/>
        <end position="216"/>
    </location>
</feature>
<dbReference type="InterPro" id="IPR002781">
    <property type="entry name" value="TM_pro_TauE-like"/>
</dbReference>
<dbReference type="Pfam" id="PF01925">
    <property type="entry name" value="TauE"/>
    <property type="match status" value="1"/>
</dbReference>
<protein>
    <recommendedName>
        <fullName evidence="8">Probable membrane transporter protein</fullName>
    </recommendedName>
</protein>
<keyword evidence="6 8" id="KW-1133">Transmembrane helix</keyword>
<feature type="transmembrane region" description="Helical" evidence="8">
    <location>
        <begin position="101"/>
        <end position="118"/>
    </location>
</feature>
<reference evidence="9" key="1">
    <citation type="journal article" date="2020" name="mSystems">
        <title>Genome- and Community-Level Interaction Insights into Carbon Utilization and Element Cycling Functions of Hydrothermarchaeota in Hydrothermal Sediment.</title>
        <authorList>
            <person name="Zhou Z."/>
            <person name="Liu Y."/>
            <person name="Xu W."/>
            <person name="Pan J."/>
            <person name="Luo Z.H."/>
            <person name="Li M."/>
        </authorList>
    </citation>
    <scope>NUCLEOTIDE SEQUENCE [LARGE SCALE GENOMIC DNA]</scope>
    <source>
        <strain evidence="9">SpSt-479</strain>
    </source>
</reference>
<evidence type="ECO:0000313" key="9">
    <source>
        <dbReference type="EMBL" id="HFI90577.1"/>
    </source>
</evidence>
<feature type="transmembrane region" description="Helical" evidence="8">
    <location>
        <begin position="76"/>
        <end position="94"/>
    </location>
</feature>
<evidence type="ECO:0000256" key="2">
    <source>
        <dbReference type="ARBA" id="ARBA00009142"/>
    </source>
</evidence>
<gene>
    <name evidence="9" type="ORF">ENS31_03475</name>
</gene>
<feature type="transmembrane region" description="Helical" evidence="8">
    <location>
        <begin position="228"/>
        <end position="247"/>
    </location>
</feature>
<dbReference type="PANTHER" id="PTHR30269:SF0">
    <property type="entry name" value="MEMBRANE TRANSPORTER PROTEIN YFCA-RELATED"/>
    <property type="match status" value="1"/>
</dbReference>
<feature type="transmembrane region" description="Helical" evidence="8">
    <location>
        <begin position="178"/>
        <end position="194"/>
    </location>
</feature>
<dbReference type="InterPro" id="IPR052017">
    <property type="entry name" value="TSUP"/>
</dbReference>
<accession>A0A7V2ZIG3</accession>
<keyword evidence="4 8" id="KW-1003">Cell membrane</keyword>
<name>A0A7V2ZIG3_9BACT</name>
<dbReference type="GO" id="GO:0005886">
    <property type="term" value="C:plasma membrane"/>
    <property type="evidence" value="ECO:0007669"/>
    <property type="project" value="UniProtKB-SubCell"/>
</dbReference>
<keyword evidence="3" id="KW-0813">Transport</keyword>
<sequence length="248" mass="27138">MSEILSILILFGVGSVAAFINVNAGGGSSLTLPALIFLGLDASVANGTNRVAIIFQNVSAVYSFKKEKYYELKNSLILSLLSLPGAIAGAVFAVRISDEAFEKVLGIIMILIIVTMLIPQKREKKVTDEFKVDWKLVISMIVIGFYGGFLQVGVGFIIMALLHNFLKLDLIRVNMHKVFIVFVFTIPALLVFILTDNVNWFYGLSLSAGNAFGGWWGAKLSVKKGEKLIKAVLVVSIFIMAIKLLNIF</sequence>
<dbReference type="PANTHER" id="PTHR30269">
    <property type="entry name" value="TRANSMEMBRANE PROTEIN YFCA"/>
    <property type="match status" value="1"/>
</dbReference>
<comment type="caution">
    <text evidence="9">The sequence shown here is derived from an EMBL/GenBank/DDBJ whole genome shotgun (WGS) entry which is preliminary data.</text>
</comment>
<evidence type="ECO:0000256" key="6">
    <source>
        <dbReference type="ARBA" id="ARBA00022989"/>
    </source>
</evidence>
<evidence type="ECO:0000256" key="8">
    <source>
        <dbReference type="RuleBase" id="RU363041"/>
    </source>
</evidence>
<comment type="similarity">
    <text evidence="2 8">Belongs to the 4-toluene sulfonate uptake permease (TSUP) (TC 2.A.102) family.</text>
</comment>
<organism evidence="9">
    <name type="scientific">Ignavibacterium album</name>
    <dbReference type="NCBI Taxonomy" id="591197"/>
    <lineage>
        <taxon>Bacteria</taxon>
        <taxon>Pseudomonadati</taxon>
        <taxon>Ignavibacteriota</taxon>
        <taxon>Ignavibacteria</taxon>
        <taxon>Ignavibacteriales</taxon>
        <taxon>Ignavibacteriaceae</taxon>
        <taxon>Ignavibacterium</taxon>
    </lineage>
</organism>
<proteinExistence type="inferred from homology"/>
<dbReference type="AlphaFoldDB" id="A0A7V2ZIG3"/>